<dbReference type="HOGENOM" id="CLU_040274_1_0_9"/>
<feature type="transmembrane region" description="Helical" evidence="6">
    <location>
        <begin position="340"/>
        <end position="357"/>
    </location>
</feature>
<accession>E6UK54</accession>
<evidence type="ECO:0000256" key="4">
    <source>
        <dbReference type="ARBA" id="ARBA00022989"/>
    </source>
</evidence>
<organism evidence="7 8">
    <name type="scientific">Ruminococcus albus (strain ATCC 27210 / DSM 20455 / JCM 14654 / NCDO 2250 / 7)</name>
    <dbReference type="NCBI Taxonomy" id="697329"/>
    <lineage>
        <taxon>Bacteria</taxon>
        <taxon>Bacillati</taxon>
        <taxon>Bacillota</taxon>
        <taxon>Clostridia</taxon>
        <taxon>Eubacteriales</taxon>
        <taxon>Oscillospiraceae</taxon>
        <taxon>Ruminococcus</taxon>
    </lineage>
</organism>
<sequence length="509" mass="57659">MKIERTKNAARNIVWGIIEKVASLLLPFAVRTIMIKALGSEYLGLSSLFTSILSVLSISELGIGTAIVFSMYKPIAEDDNDMLCALLNAYRSVYRLIGIIILFAGIAITPFLPKLVKGSVPSDVSLYALYFIYLFNTVISYFLFSYKAALFSAFQRNDLVSKRSFVINLVSNIYKIVVLLLFHNYYIYVIVIPAATIATNLLNAYLANKMFPDIQCKGVLPKETKDGIKKRIIGLMSFKIYNVVFASVDSIVISSFLGLTPLAIYNNYYYVQNSLVGFLVILTSSITAGVGNKMVTNSKEDNYSDFKKITFVNGWICSLCAVCMFCLYQPFMVLWVGKELVFPFSTMTLMVFYFLLPRITTIQYTYREAAGLWWEDRFRPLIATVVNLSTNLILVQIIGMNGVIISTLICTVFINVPWGAIVLFKKYFNMSPREYFYHIAFYLLITSLAGVITYSLCCIIPLKGIVNLAIRSVFCLIIPNVVFWIFYHKREEYSFAVGLVCRIKKHVLK</sequence>
<protein>
    <submittedName>
        <fullName evidence="7">Polysaccharide biosynthesis protein</fullName>
    </submittedName>
</protein>
<gene>
    <name evidence="7" type="ordered locus">Rumal_3609</name>
</gene>
<keyword evidence="4 6" id="KW-1133">Transmembrane helix</keyword>
<evidence type="ECO:0000313" key="7">
    <source>
        <dbReference type="EMBL" id="ADU24050.1"/>
    </source>
</evidence>
<feature type="transmembrane region" description="Helical" evidence="6">
    <location>
        <begin position="240"/>
        <end position="264"/>
    </location>
</feature>
<keyword evidence="2" id="KW-1003">Cell membrane</keyword>
<feature type="transmembrane region" description="Helical" evidence="6">
    <location>
        <begin position="270"/>
        <end position="290"/>
    </location>
</feature>
<feature type="transmembrane region" description="Helical" evidence="6">
    <location>
        <begin position="404"/>
        <end position="424"/>
    </location>
</feature>
<comment type="subcellular location">
    <subcellularLocation>
        <location evidence="1">Cell membrane</location>
        <topology evidence="1">Multi-pass membrane protein</topology>
    </subcellularLocation>
</comment>
<dbReference type="PANTHER" id="PTHR30250">
    <property type="entry name" value="PST FAMILY PREDICTED COLANIC ACID TRANSPORTER"/>
    <property type="match status" value="1"/>
</dbReference>
<keyword evidence="5 6" id="KW-0472">Membrane</keyword>
<dbReference type="PANTHER" id="PTHR30250:SF26">
    <property type="entry name" value="PSMA PROTEIN"/>
    <property type="match status" value="1"/>
</dbReference>
<dbReference type="Proteomes" id="UP000006919">
    <property type="component" value="Plasmid pRUMAL01"/>
</dbReference>
<feature type="transmembrane region" description="Helical" evidence="6">
    <location>
        <begin position="311"/>
        <end position="334"/>
    </location>
</feature>
<evidence type="ECO:0000256" key="2">
    <source>
        <dbReference type="ARBA" id="ARBA00022475"/>
    </source>
</evidence>
<geneLocation type="plasmid" evidence="7 8">
    <name>pRUMAL01</name>
</geneLocation>
<dbReference type="KEGG" id="ral:Rumal_3609"/>
<evidence type="ECO:0000256" key="3">
    <source>
        <dbReference type="ARBA" id="ARBA00022692"/>
    </source>
</evidence>
<feature type="transmembrane region" description="Helical" evidence="6">
    <location>
        <begin position="468"/>
        <end position="487"/>
    </location>
</feature>
<dbReference type="eggNOG" id="COG2244">
    <property type="taxonomic scope" value="Bacteria"/>
</dbReference>
<evidence type="ECO:0000313" key="8">
    <source>
        <dbReference type="Proteomes" id="UP000006919"/>
    </source>
</evidence>
<reference evidence="8" key="1">
    <citation type="journal article" date="2011" name="J. Bacteriol.">
        <title>Complete genome of the cellulolytic ruminal bacterium Ruminococcus albus 7.</title>
        <authorList>
            <person name="Suen G."/>
            <person name="Stevenson D.M."/>
            <person name="Bruce D.C."/>
            <person name="Chertkov O."/>
            <person name="Copeland A."/>
            <person name="Cheng J.F."/>
            <person name="Detter C."/>
            <person name="Detter J.C."/>
            <person name="Goodwin L.A."/>
            <person name="Han C.S."/>
            <person name="Hauser L.J."/>
            <person name="Ivanova N.N."/>
            <person name="Kyrpides N.C."/>
            <person name="Land M.L."/>
            <person name="Lapidus A."/>
            <person name="Lucas S."/>
            <person name="Ovchinnikova G."/>
            <person name="Pitluck S."/>
            <person name="Tapia R."/>
            <person name="Woyke T."/>
            <person name="Boyum J."/>
            <person name="Mead D."/>
            <person name="Weimer P.J."/>
        </authorList>
    </citation>
    <scope>NUCLEOTIDE SEQUENCE [LARGE SCALE GENOMIC DNA]</scope>
    <source>
        <strain evidence="8">ATCC 27210 / DSM 20455 / JCM 14654 / NCDO 2250 / 7</strain>
        <plasmid evidence="8">pRUMAL01</plasmid>
    </source>
</reference>
<dbReference type="AlphaFoldDB" id="E6UK54"/>
<dbReference type="InterPro" id="IPR002797">
    <property type="entry name" value="Polysacc_synth"/>
</dbReference>
<evidence type="ECO:0000256" key="5">
    <source>
        <dbReference type="ARBA" id="ARBA00023136"/>
    </source>
</evidence>
<keyword evidence="7" id="KW-0614">Plasmid</keyword>
<dbReference type="GO" id="GO:0005886">
    <property type="term" value="C:plasma membrane"/>
    <property type="evidence" value="ECO:0007669"/>
    <property type="project" value="UniProtKB-SubCell"/>
</dbReference>
<evidence type="ECO:0000256" key="6">
    <source>
        <dbReference type="SAM" id="Phobius"/>
    </source>
</evidence>
<feature type="transmembrane region" description="Helical" evidence="6">
    <location>
        <begin position="165"/>
        <end position="182"/>
    </location>
</feature>
<feature type="transmembrane region" description="Helical" evidence="6">
    <location>
        <begin position="42"/>
        <end position="72"/>
    </location>
</feature>
<feature type="transmembrane region" description="Helical" evidence="6">
    <location>
        <begin position="12"/>
        <end position="30"/>
    </location>
</feature>
<feature type="transmembrane region" description="Helical" evidence="6">
    <location>
        <begin position="93"/>
        <end position="112"/>
    </location>
</feature>
<evidence type="ECO:0000256" key="1">
    <source>
        <dbReference type="ARBA" id="ARBA00004651"/>
    </source>
</evidence>
<feature type="transmembrane region" description="Helical" evidence="6">
    <location>
        <begin position="188"/>
        <end position="207"/>
    </location>
</feature>
<dbReference type="Pfam" id="PF01943">
    <property type="entry name" value="Polysacc_synt"/>
    <property type="match status" value="1"/>
</dbReference>
<feature type="transmembrane region" description="Helical" evidence="6">
    <location>
        <begin position="436"/>
        <end position="462"/>
    </location>
</feature>
<dbReference type="EMBL" id="CP002404">
    <property type="protein sequence ID" value="ADU24050.1"/>
    <property type="molecule type" value="Genomic_DNA"/>
</dbReference>
<proteinExistence type="predicted"/>
<dbReference type="RefSeq" id="WP_013483599.1">
    <property type="nucleotide sequence ID" value="NC_014824.1"/>
</dbReference>
<dbReference type="OrthoDB" id="8609648at2"/>
<feature type="transmembrane region" description="Helical" evidence="6">
    <location>
        <begin position="124"/>
        <end position="144"/>
    </location>
</feature>
<dbReference type="InterPro" id="IPR050833">
    <property type="entry name" value="Poly_Biosynth_Transport"/>
</dbReference>
<name>E6UK54_RUMA7</name>
<keyword evidence="3 6" id="KW-0812">Transmembrane</keyword>